<evidence type="ECO:0000259" key="1">
    <source>
        <dbReference type="Pfam" id="PF01814"/>
    </source>
</evidence>
<dbReference type="Pfam" id="PF01814">
    <property type="entry name" value="Hemerythrin"/>
    <property type="match status" value="1"/>
</dbReference>
<dbReference type="AlphaFoldDB" id="A0A831WB54"/>
<gene>
    <name evidence="2" type="ORF">ENJ12_03950</name>
</gene>
<evidence type="ECO:0000313" key="2">
    <source>
        <dbReference type="EMBL" id="HEC05975.1"/>
    </source>
</evidence>
<dbReference type="EMBL" id="DRLF01000143">
    <property type="protein sequence ID" value="HEC05975.1"/>
    <property type="molecule type" value="Genomic_DNA"/>
</dbReference>
<comment type="caution">
    <text evidence="2">The sequence shown here is derived from an EMBL/GenBank/DDBJ whole genome shotgun (WGS) entry which is preliminary data.</text>
</comment>
<proteinExistence type="predicted"/>
<name>A0A831WB54_9GAMM</name>
<dbReference type="Proteomes" id="UP000886339">
    <property type="component" value="Unassembled WGS sequence"/>
</dbReference>
<organism evidence="2">
    <name type="scientific">Thiolapillus brandeum</name>
    <dbReference type="NCBI Taxonomy" id="1076588"/>
    <lineage>
        <taxon>Bacteria</taxon>
        <taxon>Pseudomonadati</taxon>
        <taxon>Pseudomonadota</taxon>
        <taxon>Gammaproteobacteria</taxon>
        <taxon>Chromatiales</taxon>
        <taxon>Sedimenticolaceae</taxon>
        <taxon>Thiolapillus</taxon>
    </lineage>
</organism>
<dbReference type="InterPro" id="IPR012312">
    <property type="entry name" value="Hemerythrin-like"/>
</dbReference>
<protein>
    <submittedName>
        <fullName evidence="2">Hemerythrin domain-containing protein</fullName>
    </submittedName>
</protein>
<sequence>MLCAPANCVVETCCRSATAAFQRLAANAHSTAEHDILCGRVNIVQTAGCLLMAGFVRLPVQQKEKPAVAVSVLDCEWPIGLSLYCSKQQGGEKMIPLETLKKQHEEICDLVHVLSLLVPDERARKSRAVENLFSELANLVGEHLVLEDDTLYKDLLVHQDAEIQRTARNFLSGSHELKRVFSEYLQYACHPGSNQEECEAFVKETQDVFHILQERIRMEESRFYPLAEKA</sequence>
<accession>A0A831WB54</accession>
<reference evidence="2" key="1">
    <citation type="journal article" date="2020" name="mSystems">
        <title>Genome- and Community-Level Interaction Insights into Carbon Utilization and Element Cycling Functions of Hydrothermarchaeota in Hydrothermal Sediment.</title>
        <authorList>
            <person name="Zhou Z."/>
            <person name="Liu Y."/>
            <person name="Xu W."/>
            <person name="Pan J."/>
            <person name="Luo Z.H."/>
            <person name="Li M."/>
        </authorList>
    </citation>
    <scope>NUCLEOTIDE SEQUENCE [LARGE SCALE GENOMIC DNA]</scope>
    <source>
        <strain evidence="2">HyVt-458</strain>
    </source>
</reference>
<feature type="domain" description="Hemerythrin-like" evidence="1">
    <location>
        <begin position="96"/>
        <end position="227"/>
    </location>
</feature>
<dbReference type="Gene3D" id="1.20.120.520">
    <property type="entry name" value="nmb1532 protein domain like"/>
    <property type="match status" value="1"/>
</dbReference>